<organism evidence="1 2">
    <name type="scientific">Arachis hypogaea</name>
    <name type="common">Peanut</name>
    <dbReference type="NCBI Taxonomy" id="3818"/>
    <lineage>
        <taxon>Eukaryota</taxon>
        <taxon>Viridiplantae</taxon>
        <taxon>Streptophyta</taxon>
        <taxon>Embryophyta</taxon>
        <taxon>Tracheophyta</taxon>
        <taxon>Spermatophyta</taxon>
        <taxon>Magnoliopsida</taxon>
        <taxon>eudicotyledons</taxon>
        <taxon>Gunneridae</taxon>
        <taxon>Pentapetalae</taxon>
        <taxon>rosids</taxon>
        <taxon>fabids</taxon>
        <taxon>Fabales</taxon>
        <taxon>Fabaceae</taxon>
        <taxon>Papilionoideae</taxon>
        <taxon>50 kb inversion clade</taxon>
        <taxon>dalbergioids sensu lato</taxon>
        <taxon>Dalbergieae</taxon>
        <taxon>Pterocarpus clade</taxon>
        <taxon>Arachis</taxon>
    </lineage>
</organism>
<reference evidence="1 2" key="1">
    <citation type="submission" date="2019-01" db="EMBL/GenBank/DDBJ databases">
        <title>Sequencing of cultivated peanut Arachis hypogaea provides insights into genome evolution and oil improvement.</title>
        <authorList>
            <person name="Chen X."/>
        </authorList>
    </citation>
    <scope>NUCLEOTIDE SEQUENCE [LARGE SCALE GENOMIC DNA]</scope>
    <source>
        <strain evidence="2">cv. Fuhuasheng</strain>
        <tissue evidence="1">Leaves</tissue>
    </source>
</reference>
<accession>A0A445BKA2</accession>
<dbReference type="EMBL" id="SDMP01000009">
    <property type="protein sequence ID" value="RYR39118.1"/>
    <property type="molecule type" value="Genomic_DNA"/>
</dbReference>
<evidence type="ECO:0008006" key="3">
    <source>
        <dbReference type="Google" id="ProtNLM"/>
    </source>
</evidence>
<sequence length="96" mass="11063">MLSKSSNDYRQLSMFVHHTIKNNDEAGMRLSKTYQSFVAAAGVLRELSFIEQNLRNYTTRSLYNLVFGFFVGVNQHGHSTLFGYALMKDEDIQSFK</sequence>
<evidence type="ECO:0000313" key="2">
    <source>
        <dbReference type="Proteomes" id="UP000289738"/>
    </source>
</evidence>
<proteinExistence type="predicted"/>
<gene>
    <name evidence="1" type="ORF">Ahy_A09g044562</name>
</gene>
<dbReference type="Proteomes" id="UP000289738">
    <property type="component" value="Chromosome A09"/>
</dbReference>
<evidence type="ECO:0000313" key="1">
    <source>
        <dbReference type="EMBL" id="RYR39118.1"/>
    </source>
</evidence>
<dbReference type="AlphaFoldDB" id="A0A445BKA2"/>
<protein>
    <recommendedName>
        <fullName evidence="3">Protein FAR1-RELATED SEQUENCE</fullName>
    </recommendedName>
</protein>
<name>A0A445BKA2_ARAHY</name>
<dbReference type="PANTHER" id="PTHR47718">
    <property type="entry name" value="OS01G0519700 PROTEIN"/>
    <property type="match status" value="1"/>
</dbReference>
<keyword evidence="2" id="KW-1185">Reference proteome</keyword>
<comment type="caution">
    <text evidence="1">The sequence shown here is derived from an EMBL/GenBank/DDBJ whole genome shotgun (WGS) entry which is preliminary data.</text>
</comment>